<dbReference type="InParanoid" id="J9D3V7"/>
<proteinExistence type="predicted"/>
<evidence type="ECO:0000313" key="2">
    <source>
        <dbReference type="Proteomes" id="UP000003163"/>
    </source>
</evidence>
<dbReference type="VEuPathDB" id="MicrosporidiaDB:EDEG_03087"/>
<dbReference type="AlphaFoldDB" id="J9D3V7"/>
<dbReference type="EMBL" id="AFBI03000068">
    <property type="protein sequence ID" value="EJW02501.1"/>
    <property type="molecule type" value="Genomic_DNA"/>
</dbReference>
<reference evidence="1 2" key="1">
    <citation type="submission" date="2011-08" db="EMBL/GenBank/DDBJ databases">
        <authorList>
            <person name="Liu Z.J."/>
            <person name="Shi F.L."/>
            <person name="Lu J.Q."/>
            <person name="Li M."/>
            <person name="Wang Z.L."/>
        </authorList>
    </citation>
    <scope>NUCLEOTIDE SEQUENCE [LARGE SCALE GENOMIC DNA]</scope>
    <source>
        <strain evidence="1 2">USNM 41457</strain>
    </source>
</reference>
<reference evidence="2" key="2">
    <citation type="submission" date="2015-07" db="EMBL/GenBank/DDBJ databases">
        <title>Contrasting host-pathogen interactions and genome evolution in two generalist and specialist microsporidian pathogens of mosquitoes.</title>
        <authorList>
            <consortium name="The Broad Institute Genomics Platform"/>
            <consortium name="The Broad Institute Genome Sequencing Center for Infectious Disease"/>
            <person name="Cuomo C.A."/>
            <person name="Sanscrainte N.D."/>
            <person name="Goldberg J.M."/>
            <person name="Heiman D."/>
            <person name="Young S."/>
            <person name="Zeng Q."/>
            <person name="Becnel J.J."/>
            <person name="Birren B.W."/>
        </authorList>
    </citation>
    <scope>NUCLEOTIDE SEQUENCE [LARGE SCALE GENOMIC DNA]</scope>
    <source>
        <strain evidence="2">USNM 41457</strain>
    </source>
</reference>
<keyword evidence="2" id="KW-1185">Reference proteome</keyword>
<gene>
    <name evidence="1" type="ORF">EDEG_03087</name>
</gene>
<organism evidence="1 2">
    <name type="scientific">Edhazardia aedis (strain USNM 41457)</name>
    <name type="common">Microsporidian parasite</name>
    <dbReference type="NCBI Taxonomy" id="1003232"/>
    <lineage>
        <taxon>Eukaryota</taxon>
        <taxon>Fungi</taxon>
        <taxon>Fungi incertae sedis</taxon>
        <taxon>Microsporidia</taxon>
        <taxon>Edhazardia</taxon>
    </lineage>
</organism>
<accession>J9D3V7</accession>
<dbReference type="HOGENOM" id="CLU_1175417_0_0_1"/>
<comment type="caution">
    <text evidence="1">The sequence shown here is derived from an EMBL/GenBank/DDBJ whole genome shotgun (WGS) entry which is preliminary data.</text>
</comment>
<evidence type="ECO:0000313" key="1">
    <source>
        <dbReference type="EMBL" id="EJW02501.1"/>
    </source>
</evidence>
<protein>
    <submittedName>
        <fullName evidence="1">Uncharacterized protein</fullName>
    </submittedName>
</protein>
<dbReference type="Proteomes" id="UP000003163">
    <property type="component" value="Unassembled WGS sequence"/>
</dbReference>
<sequence>MQLNEKQLQNLYLEMLEQIKNLRFPQALEIVYILIDNNFKHPLLSVFHCYLLSETDNYADAVKLADSALKSSSSYFLKKNICRNLNLAKTYMNLAKENGNLLDIYESLVFEHKFTEAYSVSKRIVENATIYKVFAYCKMNSGKCYVDSEIESLSFLSEKKIAYYLIKNGYLTEDLISKYLKTTFVNNDVISNMILRDLYLKDMLKPEIMKQNLPHRKSFGNNIEECFFKFFDFGAR</sequence>
<name>J9D3V7_EDHAE</name>